<feature type="compositionally biased region" description="Low complexity" evidence="1">
    <location>
        <begin position="34"/>
        <end position="43"/>
    </location>
</feature>
<dbReference type="CDD" id="cd00303">
    <property type="entry name" value="retropepsin_like"/>
    <property type="match status" value="1"/>
</dbReference>
<dbReference type="EMBL" id="LN726348">
    <property type="protein sequence ID" value="CEP11497.1"/>
    <property type="molecule type" value="Genomic_DNA"/>
</dbReference>
<feature type="compositionally biased region" description="Acidic residues" evidence="1">
    <location>
        <begin position="13"/>
        <end position="33"/>
    </location>
</feature>
<proteinExistence type="predicted"/>
<sequence>AVQPNRINAVEPFSDDNDGECSSDSYYDSDSDATCDSSSSGDDLSLDDTRSVYRYPYDLSKMKWSSPLKAEISINNKRVTACFDTGGSISVISKGLCDELGLVTNGDSLQLVGFDNNSSGSRAEIVMDVPISIQGHVRPEHMCVQANAVNDLLILGVPWFQAYGVE</sequence>
<evidence type="ECO:0008006" key="4">
    <source>
        <dbReference type="Google" id="ProtNLM"/>
    </source>
</evidence>
<gene>
    <name evidence="2" type="primary">PARPA_05348.1 scaffold 17707</name>
</gene>
<organism evidence="2 3">
    <name type="scientific">Parasitella parasitica</name>
    <dbReference type="NCBI Taxonomy" id="35722"/>
    <lineage>
        <taxon>Eukaryota</taxon>
        <taxon>Fungi</taxon>
        <taxon>Fungi incertae sedis</taxon>
        <taxon>Mucoromycota</taxon>
        <taxon>Mucoromycotina</taxon>
        <taxon>Mucoromycetes</taxon>
        <taxon>Mucorales</taxon>
        <taxon>Mucorineae</taxon>
        <taxon>Mucoraceae</taxon>
        <taxon>Parasitella</taxon>
    </lineage>
</organism>
<dbReference type="Pfam" id="PF13975">
    <property type="entry name" value="gag-asp_proteas"/>
    <property type="match status" value="1"/>
</dbReference>
<evidence type="ECO:0000313" key="2">
    <source>
        <dbReference type="EMBL" id="CEP11497.1"/>
    </source>
</evidence>
<dbReference type="Proteomes" id="UP000054107">
    <property type="component" value="Unassembled WGS sequence"/>
</dbReference>
<accession>A0A0B7N287</accession>
<feature type="non-terminal residue" evidence="2">
    <location>
        <position position="1"/>
    </location>
</feature>
<dbReference type="SUPFAM" id="SSF50630">
    <property type="entry name" value="Acid proteases"/>
    <property type="match status" value="1"/>
</dbReference>
<dbReference type="STRING" id="35722.A0A0B7N287"/>
<dbReference type="OrthoDB" id="2246976at2759"/>
<feature type="region of interest" description="Disordered" evidence="1">
    <location>
        <begin position="1"/>
        <end position="44"/>
    </location>
</feature>
<dbReference type="InterPro" id="IPR021109">
    <property type="entry name" value="Peptidase_aspartic_dom_sf"/>
</dbReference>
<keyword evidence="3" id="KW-1185">Reference proteome</keyword>
<dbReference type="Gene3D" id="2.40.70.10">
    <property type="entry name" value="Acid Proteases"/>
    <property type="match status" value="1"/>
</dbReference>
<evidence type="ECO:0000256" key="1">
    <source>
        <dbReference type="SAM" id="MobiDB-lite"/>
    </source>
</evidence>
<protein>
    <recommendedName>
        <fullName evidence="4">Peptidase A2 domain-containing protein</fullName>
    </recommendedName>
</protein>
<dbReference type="AlphaFoldDB" id="A0A0B7N287"/>
<name>A0A0B7N287_9FUNG</name>
<reference evidence="2 3" key="1">
    <citation type="submission" date="2014-09" db="EMBL/GenBank/DDBJ databases">
        <authorList>
            <person name="Ellenberger Sabrina"/>
        </authorList>
    </citation>
    <scope>NUCLEOTIDE SEQUENCE [LARGE SCALE GENOMIC DNA]</scope>
    <source>
        <strain evidence="2 3">CBS 412.66</strain>
    </source>
</reference>
<evidence type="ECO:0000313" key="3">
    <source>
        <dbReference type="Proteomes" id="UP000054107"/>
    </source>
</evidence>